<reference evidence="2 3" key="2">
    <citation type="submission" date="2019-05" db="EMBL/GenBank/DDBJ databases">
        <title>Glycomyces buryatensis sp. nov.</title>
        <authorList>
            <person name="Nikitina E."/>
        </authorList>
    </citation>
    <scope>NUCLEOTIDE SEQUENCE [LARGE SCALE GENOMIC DNA]</scope>
    <source>
        <strain evidence="2 3">18</strain>
    </source>
</reference>
<proteinExistence type="predicted"/>
<dbReference type="Proteomes" id="UP000308760">
    <property type="component" value="Unassembled WGS sequence"/>
</dbReference>
<sequence length="273" mass="29605">MSKPTIHWRSSPESRNLVAMALDVRRFSSLTDPERNRVAVAFRDATAEAFTRSGLAEAWHRRVFEQNAGDGIVTGFHEEHLGAIVDRIPAALQSGLRELHQRSGLNVRMRMGLAIGPVSNIDDPRIDIAPNEPIITACRLADSAPARTALAHSDAAVTFLSVALSPEAVTFTVRSNPLWLRESEFVKVRIEMADKGFHTDAHLHVPTLSGDLLKFGLAGPYPPEAAESEGPARSEARPADSEPARQLPHVTGVIGDNGNSKIGIIGDHGRVQM</sequence>
<dbReference type="InterPro" id="IPR029787">
    <property type="entry name" value="Nucleotide_cyclase"/>
</dbReference>
<dbReference type="RefSeq" id="WP_136534289.1">
    <property type="nucleotide sequence ID" value="NZ_STGY01000037.1"/>
</dbReference>
<dbReference type="Gene3D" id="3.30.70.1230">
    <property type="entry name" value="Nucleotide cyclase"/>
    <property type="match status" value="1"/>
</dbReference>
<evidence type="ECO:0000313" key="2">
    <source>
        <dbReference type="EMBL" id="THV41926.1"/>
    </source>
</evidence>
<evidence type="ECO:0000256" key="1">
    <source>
        <dbReference type="SAM" id="MobiDB-lite"/>
    </source>
</evidence>
<evidence type="ECO:0008006" key="4">
    <source>
        <dbReference type="Google" id="ProtNLM"/>
    </source>
</evidence>
<dbReference type="OrthoDB" id="3424167at2"/>
<protein>
    <recommendedName>
        <fullName evidence="4">Adenylate/guanylate cyclase domain-containing protein</fullName>
    </recommendedName>
</protein>
<feature type="compositionally biased region" description="Basic and acidic residues" evidence="1">
    <location>
        <begin position="230"/>
        <end position="243"/>
    </location>
</feature>
<accession>A0A4V4HSJ2</accession>
<organism evidence="2 3">
    <name type="scientific">Glycomyces buryatensis</name>
    <dbReference type="NCBI Taxonomy" id="2570927"/>
    <lineage>
        <taxon>Bacteria</taxon>
        <taxon>Bacillati</taxon>
        <taxon>Actinomycetota</taxon>
        <taxon>Actinomycetes</taxon>
        <taxon>Glycomycetales</taxon>
        <taxon>Glycomycetaceae</taxon>
        <taxon>Glycomyces</taxon>
    </lineage>
</organism>
<comment type="caution">
    <text evidence="2">The sequence shown here is derived from an EMBL/GenBank/DDBJ whole genome shotgun (WGS) entry which is preliminary data.</text>
</comment>
<evidence type="ECO:0000313" key="3">
    <source>
        <dbReference type="Proteomes" id="UP000308760"/>
    </source>
</evidence>
<feature type="region of interest" description="Disordered" evidence="1">
    <location>
        <begin position="219"/>
        <end position="253"/>
    </location>
</feature>
<keyword evidence="3" id="KW-1185">Reference proteome</keyword>
<dbReference type="EMBL" id="STGY01000037">
    <property type="protein sequence ID" value="THV41926.1"/>
    <property type="molecule type" value="Genomic_DNA"/>
</dbReference>
<dbReference type="AlphaFoldDB" id="A0A4V4HSJ2"/>
<reference evidence="3" key="1">
    <citation type="submission" date="2019-04" db="EMBL/GenBank/DDBJ databases">
        <title>Nocardioides xinjiangensis sp. nov.</title>
        <authorList>
            <person name="Liu S."/>
        </authorList>
    </citation>
    <scope>NUCLEOTIDE SEQUENCE [LARGE SCALE GENOMIC DNA]</scope>
    <source>
        <strain evidence="3">18</strain>
    </source>
</reference>
<dbReference type="SUPFAM" id="SSF55073">
    <property type="entry name" value="Nucleotide cyclase"/>
    <property type="match status" value="1"/>
</dbReference>
<gene>
    <name evidence="2" type="ORF">FAB82_09420</name>
</gene>
<name>A0A4V4HSJ2_9ACTN</name>